<dbReference type="STRING" id="1070870.SAMN05444351_2534"/>
<evidence type="ECO:0000256" key="3">
    <source>
        <dbReference type="ARBA" id="ARBA00022741"/>
    </source>
</evidence>
<dbReference type="Gene3D" id="3.40.50.300">
    <property type="entry name" value="P-loop containing nucleotide triphosphate hydrolases"/>
    <property type="match status" value="1"/>
</dbReference>
<dbReference type="AlphaFoldDB" id="A0A1M5JKU6"/>
<organism evidence="8 9">
    <name type="scientific">Geodermatophilus nigrescens</name>
    <dbReference type="NCBI Taxonomy" id="1070870"/>
    <lineage>
        <taxon>Bacteria</taxon>
        <taxon>Bacillati</taxon>
        <taxon>Actinomycetota</taxon>
        <taxon>Actinomycetes</taxon>
        <taxon>Geodermatophilales</taxon>
        <taxon>Geodermatophilaceae</taxon>
        <taxon>Geodermatophilus</taxon>
    </lineage>
</organism>
<evidence type="ECO:0000313" key="8">
    <source>
        <dbReference type="EMBL" id="SHG40889.1"/>
    </source>
</evidence>
<protein>
    <submittedName>
        <fullName evidence="8">ABC-2 type transport system ATP-binding protein</fullName>
    </submittedName>
</protein>
<dbReference type="InterPro" id="IPR050763">
    <property type="entry name" value="ABC_transporter_ATP-binding"/>
</dbReference>
<keyword evidence="4 8" id="KW-0067">ATP-binding</keyword>
<evidence type="ECO:0000313" key="9">
    <source>
        <dbReference type="Proteomes" id="UP000184471"/>
    </source>
</evidence>
<evidence type="ECO:0000256" key="6">
    <source>
        <dbReference type="SAM" id="MobiDB-lite"/>
    </source>
</evidence>
<evidence type="ECO:0000256" key="2">
    <source>
        <dbReference type="ARBA" id="ARBA00022448"/>
    </source>
</evidence>
<dbReference type="PANTHER" id="PTHR42711:SF19">
    <property type="entry name" value="DOXORUBICIN RESISTANCE ATP-BINDING PROTEIN DRRA"/>
    <property type="match status" value="1"/>
</dbReference>
<dbReference type="PROSITE" id="PS00211">
    <property type="entry name" value="ABC_TRANSPORTER_1"/>
    <property type="match status" value="1"/>
</dbReference>
<dbReference type="InterPro" id="IPR027417">
    <property type="entry name" value="P-loop_NTPase"/>
</dbReference>
<evidence type="ECO:0000259" key="7">
    <source>
        <dbReference type="PROSITE" id="PS50893"/>
    </source>
</evidence>
<dbReference type="Proteomes" id="UP000184471">
    <property type="component" value="Unassembled WGS sequence"/>
</dbReference>
<feature type="region of interest" description="Disordered" evidence="6">
    <location>
        <begin position="1"/>
        <end position="20"/>
    </location>
</feature>
<dbReference type="InterPro" id="IPR003593">
    <property type="entry name" value="AAA+_ATPase"/>
</dbReference>
<dbReference type="GO" id="GO:0005524">
    <property type="term" value="F:ATP binding"/>
    <property type="evidence" value="ECO:0007669"/>
    <property type="project" value="UniProtKB-KW"/>
</dbReference>
<evidence type="ECO:0000256" key="1">
    <source>
        <dbReference type="ARBA" id="ARBA00004202"/>
    </source>
</evidence>
<dbReference type="GO" id="GO:0046677">
    <property type="term" value="P:response to antibiotic"/>
    <property type="evidence" value="ECO:0007669"/>
    <property type="project" value="UniProtKB-KW"/>
</dbReference>
<comment type="subcellular location">
    <subcellularLocation>
        <location evidence="1">Cell membrane</location>
        <topology evidence="1">Peripheral membrane protein</topology>
    </subcellularLocation>
</comment>
<gene>
    <name evidence="8" type="ORF">SAMN05444351_2534</name>
</gene>
<reference evidence="8 9" key="1">
    <citation type="submission" date="2016-11" db="EMBL/GenBank/DDBJ databases">
        <authorList>
            <person name="Jaros S."/>
            <person name="Januszkiewicz K."/>
            <person name="Wedrychowicz H."/>
        </authorList>
    </citation>
    <scope>NUCLEOTIDE SEQUENCE [LARGE SCALE GENOMIC DNA]</scope>
    <source>
        <strain evidence="8 9">DSM 45408</strain>
    </source>
</reference>
<feature type="domain" description="ABC transporter" evidence="7">
    <location>
        <begin position="27"/>
        <end position="257"/>
    </location>
</feature>
<proteinExistence type="predicted"/>
<dbReference type="InterPro" id="IPR017871">
    <property type="entry name" value="ABC_transporter-like_CS"/>
</dbReference>
<dbReference type="SUPFAM" id="SSF52540">
    <property type="entry name" value="P-loop containing nucleoside triphosphate hydrolases"/>
    <property type="match status" value="1"/>
</dbReference>
<evidence type="ECO:0000256" key="4">
    <source>
        <dbReference type="ARBA" id="ARBA00022840"/>
    </source>
</evidence>
<dbReference type="RefSeq" id="WP_245794569.1">
    <property type="nucleotide sequence ID" value="NZ_FQVX01000002.1"/>
</dbReference>
<dbReference type="PROSITE" id="PS50893">
    <property type="entry name" value="ABC_TRANSPORTER_2"/>
    <property type="match status" value="1"/>
</dbReference>
<keyword evidence="5" id="KW-0046">Antibiotic resistance</keyword>
<name>A0A1M5JKU6_9ACTN</name>
<keyword evidence="9" id="KW-1185">Reference proteome</keyword>
<keyword evidence="3" id="KW-0547">Nucleotide-binding</keyword>
<sequence>MGQVTAHLGDTVPAGGRAGGSGDVPAVEAMGLAKRFGSTTAVAGVDLLVPQGGVHGLLGPDGAGRTTTLRMLAAVVPPDGGWARVLGHDVAREPGAVRARVGLTGRFASLDEELTGAENLLLLARLLGYSRAAARRRTDQLLSAFGLTGAAGTRVGRYSGGMRRRADIAASIVVRPDVVLLDEPTAGLDPCSRNQVWDVVRALVRGGTTVLLSTGHLDEADLLADRVSVLDAGRVVAEGSPAQLKASVGPGTLHVRVRERERRAEARELLERVLGVPVEADADLTALTARVPGSAPATRALAALGDAGIDLAQFSLDRPGLDEVLLALTGRPAADEPPLGPWPAVR</sequence>
<dbReference type="InterPro" id="IPR003439">
    <property type="entry name" value="ABC_transporter-like_ATP-bd"/>
</dbReference>
<dbReference type="Pfam" id="PF00005">
    <property type="entry name" value="ABC_tran"/>
    <property type="match status" value="1"/>
</dbReference>
<keyword evidence="2" id="KW-0813">Transport</keyword>
<evidence type="ECO:0000256" key="5">
    <source>
        <dbReference type="ARBA" id="ARBA00023251"/>
    </source>
</evidence>
<dbReference type="SMART" id="SM00382">
    <property type="entry name" value="AAA"/>
    <property type="match status" value="1"/>
</dbReference>
<dbReference type="GO" id="GO:0016887">
    <property type="term" value="F:ATP hydrolysis activity"/>
    <property type="evidence" value="ECO:0007669"/>
    <property type="project" value="InterPro"/>
</dbReference>
<dbReference type="PANTHER" id="PTHR42711">
    <property type="entry name" value="ABC TRANSPORTER ATP-BINDING PROTEIN"/>
    <property type="match status" value="1"/>
</dbReference>
<dbReference type="GO" id="GO:0005886">
    <property type="term" value="C:plasma membrane"/>
    <property type="evidence" value="ECO:0007669"/>
    <property type="project" value="UniProtKB-SubCell"/>
</dbReference>
<accession>A0A1M5JKU6</accession>
<dbReference type="EMBL" id="FQVX01000002">
    <property type="protein sequence ID" value="SHG40889.1"/>
    <property type="molecule type" value="Genomic_DNA"/>
</dbReference>